<accession>A0A0D6R547</accession>
<dbReference type="InterPro" id="IPR036838">
    <property type="entry name" value="Ribosomal_uS10_dom_sf"/>
</dbReference>
<dbReference type="InterPro" id="IPR001848">
    <property type="entry name" value="Ribosomal_uS10"/>
</dbReference>
<dbReference type="GO" id="GO:0005840">
    <property type="term" value="C:ribosome"/>
    <property type="evidence" value="ECO:0007669"/>
    <property type="project" value="UniProtKB-KW"/>
</dbReference>
<protein>
    <recommendedName>
        <fullName evidence="4">Small ribosomal subunit protein uS10 domain-containing protein</fullName>
    </recommendedName>
</protein>
<dbReference type="GO" id="GO:0003735">
    <property type="term" value="F:structural constituent of ribosome"/>
    <property type="evidence" value="ECO:0007669"/>
    <property type="project" value="InterPro"/>
</dbReference>
<sequence>MAAWNSLVKQLWTNLRVQATPLIQIPSRHNTRCMASLTNSQIIQQSSNVDSSKKQKEAPKDVNSAKIRIVMKSFVKKFIEIPSLKDFRKVGLPKRRILYTVLRSPHIDKKSREQFEMRIHKQLLETETTPQEMMRKFFWLKRMRLLGAQYEFTFYYKTRLDLSRVGQKDTPPQDVLKMTNDAAAGKRLSVH</sequence>
<evidence type="ECO:0000256" key="2">
    <source>
        <dbReference type="ARBA" id="ARBA00022980"/>
    </source>
</evidence>
<evidence type="ECO:0000313" key="5">
    <source>
        <dbReference type="EMBL" id="JAG97000.1"/>
    </source>
</evidence>
<name>A0A0D6R547_ARACU</name>
<dbReference type="PRINTS" id="PR00971">
    <property type="entry name" value="RIBOSOMALS10"/>
</dbReference>
<dbReference type="AlphaFoldDB" id="A0A0D6R547"/>
<dbReference type="GO" id="GO:0006412">
    <property type="term" value="P:translation"/>
    <property type="evidence" value="ECO:0007669"/>
    <property type="project" value="InterPro"/>
</dbReference>
<evidence type="ECO:0000256" key="1">
    <source>
        <dbReference type="ARBA" id="ARBA00007102"/>
    </source>
</evidence>
<reference evidence="5" key="1">
    <citation type="submission" date="2015-03" db="EMBL/GenBank/DDBJ databases">
        <title>A transcriptome of Araucaria cunninghamii, an australian fine timber species.</title>
        <authorList>
            <person name="Jing Yi C.J.Y."/>
            <person name="Yin San L.Y.S."/>
            <person name="Abdul Karim S.S."/>
            <person name="Wan Azmi N.N."/>
            <person name="Hercus R.R."/>
            <person name="Croft L.L."/>
        </authorList>
    </citation>
    <scope>NUCLEOTIDE SEQUENCE</scope>
    <source>
        <strain evidence="5">MI0301</strain>
        <tissue evidence="5">Leaf</tissue>
    </source>
</reference>
<dbReference type="EMBL" id="GCKF01035256">
    <property type="protein sequence ID" value="JAG97000.1"/>
    <property type="molecule type" value="Transcribed_RNA"/>
</dbReference>
<dbReference type="GO" id="GO:1990904">
    <property type="term" value="C:ribonucleoprotein complex"/>
    <property type="evidence" value="ECO:0007669"/>
    <property type="project" value="UniProtKB-KW"/>
</dbReference>
<dbReference type="Pfam" id="PF00338">
    <property type="entry name" value="Ribosomal_S10"/>
    <property type="match status" value="1"/>
</dbReference>
<feature type="domain" description="Small ribosomal subunit protein uS10" evidence="4">
    <location>
        <begin position="68"/>
        <end position="153"/>
    </location>
</feature>
<organism evidence="5">
    <name type="scientific">Araucaria cunninghamii</name>
    <name type="common">Hoop pine</name>
    <name type="synonym">Moreton Bay pine</name>
    <dbReference type="NCBI Taxonomy" id="56994"/>
    <lineage>
        <taxon>Eukaryota</taxon>
        <taxon>Viridiplantae</taxon>
        <taxon>Streptophyta</taxon>
        <taxon>Embryophyta</taxon>
        <taxon>Tracheophyta</taxon>
        <taxon>Spermatophyta</taxon>
        <taxon>Pinopsida</taxon>
        <taxon>Pinidae</taxon>
        <taxon>Conifers II</taxon>
        <taxon>Araucariales</taxon>
        <taxon>Araucariaceae</taxon>
        <taxon>Araucaria</taxon>
    </lineage>
</organism>
<keyword evidence="2" id="KW-0689">Ribosomal protein</keyword>
<dbReference type="SUPFAM" id="SSF54999">
    <property type="entry name" value="Ribosomal protein S10"/>
    <property type="match status" value="1"/>
</dbReference>
<dbReference type="Gene3D" id="3.30.70.600">
    <property type="entry name" value="Ribosomal protein S10 domain"/>
    <property type="match status" value="1"/>
</dbReference>
<dbReference type="InterPro" id="IPR027486">
    <property type="entry name" value="Ribosomal_uS10_dom"/>
</dbReference>
<evidence type="ECO:0000259" key="4">
    <source>
        <dbReference type="SMART" id="SM01403"/>
    </source>
</evidence>
<dbReference type="SMART" id="SM01403">
    <property type="entry name" value="Ribosomal_S10"/>
    <property type="match status" value="1"/>
</dbReference>
<keyword evidence="3" id="KW-0687">Ribonucleoprotein</keyword>
<comment type="similarity">
    <text evidence="1">Belongs to the universal ribosomal protein uS10 family.</text>
</comment>
<proteinExistence type="inferred from homology"/>
<evidence type="ECO:0000256" key="3">
    <source>
        <dbReference type="ARBA" id="ARBA00023274"/>
    </source>
</evidence>
<dbReference type="PANTHER" id="PTHR11700">
    <property type="entry name" value="30S RIBOSOMAL PROTEIN S10 FAMILY MEMBER"/>
    <property type="match status" value="1"/>
</dbReference>